<proteinExistence type="predicted"/>
<reference evidence="1 2" key="1">
    <citation type="submission" date="2019-09" db="EMBL/GenBank/DDBJ databases">
        <authorList>
            <person name="Ou C."/>
        </authorList>
    </citation>
    <scope>NUCLEOTIDE SEQUENCE [LARGE SCALE GENOMIC DNA]</scope>
    <source>
        <strain evidence="1">S2</strain>
        <tissue evidence="1">Leaf</tissue>
    </source>
</reference>
<dbReference type="AlphaFoldDB" id="A0A5N5HJT0"/>
<protein>
    <submittedName>
        <fullName evidence="1">Uncharacterized protein</fullName>
    </submittedName>
</protein>
<reference evidence="2" key="2">
    <citation type="submission" date="2019-10" db="EMBL/GenBank/DDBJ databases">
        <title>A de novo genome assembly of a pear dwarfing rootstock.</title>
        <authorList>
            <person name="Wang F."/>
            <person name="Wang J."/>
            <person name="Li S."/>
            <person name="Zhang Y."/>
            <person name="Fang M."/>
            <person name="Ma L."/>
            <person name="Zhao Y."/>
            <person name="Jiang S."/>
        </authorList>
    </citation>
    <scope>NUCLEOTIDE SEQUENCE [LARGE SCALE GENOMIC DNA]</scope>
</reference>
<gene>
    <name evidence="1" type="ORF">D8674_017420</name>
</gene>
<dbReference type="Proteomes" id="UP000327157">
    <property type="component" value="Chromosome 16"/>
</dbReference>
<organism evidence="1 2">
    <name type="scientific">Pyrus ussuriensis x Pyrus communis</name>
    <dbReference type="NCBI Taxonomy" id="2448454"/>
    <lineage>
        <taxon>Eukaryota</taxon>
        <taxon>Viridiplantae</taxon>
        <taxon>Streptophyta</taxon>
        <taxon>Embryophyta</taxon>
        <taxon>Tracheophyta</taxon>
        <taxon>Spermatophyta</taxon>
        <taxon>Magnoliopsida</taxon>
        <taxon>eudicotyledons</taxon>
        <taxon>Gunneridae</taxon>
        <taxon>Pentapetalae</taxon>
        <taxon>rosids</taxon>
        <taxon>fabids</taxon>
        <taxon>Rosales</taxon>
        <taxon>Rosaceae</taxon>
        <taxon>Amygdaloideae</taxon>
        <taxon>Maleae</taxon>
        <taxon>Pyrus</taxon>
    </lineage>
</organism>
<evidence type="ECO:0000313" key="1">
    <source>
        <dbReference type="EMBL" id="KAB2625760.1"/>
    </source>
</evidence>
<evidence type="ECO:0000313" key="2">
    <source>
        <dbReference type="Proteomes" id="UP000327157"/>
    </source>
</evidence>
<reference evidence="1 2" key="3">
    <citation type="submission" date="2019-11" db="EMBL/GenBank/DDBJ databases">
        <title>A de novo genome assembly of a pear dwarfing rootstock.</title>
        <authorList>
            <person name="Wang F."/>
            <person name="Wang J."/>
            <person name="Li S."/>
            <person name="Zhang Y."/>
            <person name="Fang M."/>
            <person name="Ma L."/>
            <person name="Zhao Y."/>
            <person name="Jiang S."/>
        </authorList>
    </citation>
    <scope>NUCLEOTIDE SEQUENCE [LARGE SCALE GENOMIC DNA]</scope>
    <source>
        <strain evidence="1">S2</strain>
        <tissue evidence="1">Leaf</tissue>
    </source>
</reference>
<dbReference type="EMBL" id="SMOL01000160">
    <property type="protein sequence ID" value="KAB2625760.1"/>
    <property type="molecule type" value="Genomic_DNA"/>
</dbReference>
<comment type="caution">
    <text evidence="1">The sequence shown here is derived from an EMBL/GenBank/DDBJ whole genome shotgun (WGS) entry which is preliminary data.</text>
</comment>
<accession>A0A5N5HJT0</accession>
<keyword evidence="2" id="KW-1185">Reference proteome</keyword>
<sequence>MRLELDAKIEPGDKREAMGEDEEECCEIPGRCKRQRRGKEDDRVLFSDLYGANIEKDKGHFCLKMLKFCVPWAWNESF</sequence>
<name>A0A5N5HJT0_9ROSA</name>